<dbReference type="SUPFAM" id="SSF158499">
    <property type="entry name" value="DnaD domain-like"/>
    <property type="match status" value="1"/>
</dbReference>
<dbReference type="InterPro" id="IPR034829">
    <property type="entry name" value="DnaD-like_sf"/>
</dbReference>
<dbReference type="PANTHER" id="PTHR37293">
    <property type="entry name" value="PHAGE REPLICATION PROTEIN-RELATED"/>
    <property type="match status" value="1"/>
</dbReference>
<dbReference type="InterPro" id="IPR006343">
    <property type="entry name" value="DnaB/C_C"/>
</dbReference>
<evidence type="ECO:0000313" key="3">
    <source>
        <dbReference type="EMBL" id="GEN30265.1"/>
    </source>
</evidence>
<dbReference type="PANTHER" id="PTHR37293:SF5">
    <property type="entry name" value="DNA REPLICATION PROTEIN"/>
    <property type="match status" value="1"/>
</dbReference>
<dbReference type="NCBIfam" id="TIGR01446">
    <property type="entry name" value="DnaD_dom"/>
    <property type="match status" value="1"/>
</dbReference>
<feature type="domain" description="DnaB/C C-terminal" evidence="2">
    <location>
        <begin position="152"/>
        <end position="220"/>
    </location>
</feature>
<dbReference type="AlphaFoldDB" id="A0A511UUH6"/>
<sequence length="241" mass="28365">MRSLLVDEYPLIVLPSLAKEIGLNEAIMLQQIHFWLGKKKHYRDGRYWIYNTYDGWVEQFPFWSKSTIRRAITSLEKQNLLLVGNYNKAGFDNTKWYTINYQQIKSVSRPSVQNEQTECSKWTDAPVQNEQTNTIDYTETNNIESSSKGNPFHFYETNFGVLSPFISESIKQWCNDLSDELVIESMKIALKEGKRFNYAEGILKKWHSNNIKTLEDVEAAEVEFKNKRKPKKEKDIDWDNL</sequence>
<reference evidence="3 4" key="1">
    <citation type="submission" date="2019-07" db="EMBL/GenBank/DDBJ databases">
        <title>Whole genome shotgun sequence of Cerasibacillus quisquiliarum NBRC 102429.</title>
        <authorList>
            <person name="Hosoyama A."/>
            <person name="Uohara A."/>
            <person name="Ohji S."/>
            <person name="Ichikawa N."/>
        </authorList>
    </citation>
    <scope>NUCLEOTIDE SEQUENCE [LARGE SCALE GENOMIC DNA]</scope>
    <source>
        <strain evidence="3 4">NBRC 102429</strain>
    </source>
</reference>
<gene>
    <name evidence="3" type="ORF">CQU01_05030</name>
</gene>
<dbReference type="Pfam" id="PF07261">
    <property type="entry name" value="DnaB_2"/>
    <property type="match status" value="1"/>
</dbReference>
<dbReference type="OrthoDB" id="1258529at2"/>
<dbReference type="Proteomes" id="UP000321491">
    <property type="component" value="Unassembled WGS sequence"/>
</dbReference>
<accession>A0A511UUH6</accession>
<evidence type="ECO:0000313" key="4">
    <source>
        <dbReference type="Proteomes" id="UP000321491"/>
    </source>
</evidence>
<keyword evidence="4" id="KW-1185">Reference proteome</keyword>
<evidence type="ECO:0000256" key="1">
    <source>
        <dbReference type="ARBA" id="ARBA00093462"/>
    </source>
</evidence>
<dbReference type="InterPro" id="IPR053162">
    <property type="entry name" value="DnaD"/>
</dbReference>
<comment type="similarity">
    <text evidence="1">Belongs to the DnaB/DnaD family.</text>
</comment>
<organism evidence="3 4">
    <name type="scientific">Cerasibacillus quisquiliarum</name>
    <dbReference type="NCBI Taxonomy" id="227865"/>
    <lineage>
        <taxon>Bacteria</taxon>
        <taxon>Bacillati</taxon>
        <taxon>Bacillota</taxon>
        <taxon>Bacilli</taxon>
        <taxon>Bacillales</taxon>
        <taxon>Bacillaceae</taxon>
        <taxon>Cerasibacillus</taxon>
    </lineage>
</organism>
<protein>
    <recommendedName>
        <fullName evidence="2">DnaB/C C-terminal domain-containing protein</fullName>
    </recommendedName>
</protein>
<evidence type="ECO:0000259" key="2">
    <source>
        <dbReference type="Pfam" id="PF07261"/>
    </source>
</evidence>
<dbReference type="Gene3D" id="1.10.10.630">
    <property type="entry name" value="DnaD domain-like"/>
    <property type="match status" value="1"/>
</dbReference>
<name>A0A511UUH6_9BACI</name>
<proteinExistence type="inferred from homology"/>
<comment type="caution">
    <text evidence="3">The sequence shown here is derived from an EMBL/GenBank/DDBJ whole genome shotgun (WGS) entry which is preliminary data.</text>
</comment>
<dbReference type="EMBL" id="BJXW01000007">
    <property type="protein sequence ID" value="GEN30265.1"/>
    <property type="molecule type" value="Genomic_DNA"/>
</dbReference>
<dbReference type="RefSeq" id="WP_146935352.1">
    <property type="nucleotide sequence ID" value="NZ_BJXW01000007.1"/>
</dbReference>